<reference evidence="1 2" key="1">
    <citation type="submission" date="2024-01" db="EMBL/GenBank/DDBJ databases">
        <title>The genome of the rayed Mediterranean limpet Patella caerulea (Linnaeus, 1758).</title>
        <authorList>
            <person name="Anh-Thu Weber A."/>
            <person name="Halstead-Nussloch G."/>
        </authorList>
    </citation>
    <scope>NUCLEOTIDE SEQUENCE [LARGE SCALE GENOMIC DNA]</scope>
    <source>
        <strain evidence="1">AATW-2023a</strain>
        <tissue evidence="1">Whole specimen</tissue>
    </source>
</reference>
<name>A0AAN8JDS5_PATCE</name>
<dbReference type="EMBL" id="JAZGQO010000010">
    <property type="protein sequence ID" value="KAK6175060.1"/>
    <property type="molecule type" value="Genomic_DNA"/>
</dbReference>
<dbReference type="Proteomes" id="UP001347796">
    <property type="component" value="Unassembled WGS sequence"/>
</dbReference>
<dbReference type="AlphaFoldDB" id="A0AAN8JDS5"/>
<keyword evidence="2" id="KW-1185">Reference proteome</keyword>
<evidence type="ECO:0000313" key="2">
    <source>
        <dbReference type="Proteomes" id="UP001347796"/>
    </source>
</evidence>
<evidence type="ECO:0000313" key="1">
    <source>
        <dbReference type="EMBL" id="KAK6175060.1"/>
    </source>
</evidence>
<gene>
    <name evidence="1" type="ORF">SNE40_013598</name>
</gene>
<organism evidence="1 2">
    <name type="scientific">Patella caerulea</name>
    <name type="common">Rayed Mediterranean limpet</name>
    <dbReference type="NCBI Taxonomy" id="87958"/>
    <lineage>
        <taxon>Eukaryota</taxon>
        <taxon>Metazoa</taxon>
        <taxon>Spiralia</taxon>
        <taxon>Lophotrochozoa</taxon>
        <taxon>Mollusca</taxon>
        <taxon>Gastropoda</taxon>
        <taxon>Patellogastropoda</taxon>
        <taxon>Patelloidea</taxon>
        <taxon>Patellidae</taxon>
        <taxon>Patella</taxon>
    </lineage>
</organism>
<sequence>MYNSTQKCYGINRNVMVLTESYGINRTVIVLTERSRYYQHTKMEFGKIMILMAARTINSTQKVEIAPRKLYKSTQKGDGINGNQNIM</sequence>
<accession>A0AAN8JDS5</accession>
<comment type="caution">
    <text evidence="1">The sequence shown here is derived from an EMBL/GenBank/DDBJ whole genome shotgun (WGS) entry which is preliminary data.</text>
</comment>
<protein>
    <submittedName>
        <fullName evidence="1">Uncharacterized protein</fullName>
    </submittedName>
</protein>
<proteinExistence type="predicted"/>